<dbReference type="GeneID" id="111281735"/>
<evidence type="ECO:0000256" key="1">
    <source>
        <dbReference type="ARBA" id="ARBA00022737"/>
    </source>
</evidence>
<dbReference type="OrthoDB" id="999736at2759"/>
<dbReference type="Proteomes" id="UP000515121">
    <property type="component" value="Unplaced"/>
</dbReference>
<dbReference type="SMART" id="SM00185">
    <property type="entry name" value="ARM"/>
    <property type="match status" value="4"/>
</dbReference>
<accession>A0A6P5X9N5</accession>
<evidence type="ECO:0000313" key="3">
    <source>
        <dbReference type="Proteomes" id="UP000515121"/>
    </source>
</evidence>
<proteinExistence type="predicted"/>
<dbReference type="PANTHER" id="PTHR46168:SF12">
    <property type="entry name" value="ARMADILLO REPEAT ONLY 4-LIKE PROTEIN"/>
    <property type="match status" value="1"/>
</dbReference>
<dbReference type="AlphaFoldDB" id="A0A6P5X9N5"/>
<dbReference type="InterPro" id="IPR011989">
    <property type="entry name" value="ARM-like"/>
</dbReference>
<dbReference type="RefSeq" id="XP_022725104.1">
    <property type="nucleotide sequence ID" value="XM_022869369.1"/>
</dbReference>
<evidence type="ECO:0000313" key="4">
    <source>
        <dbReference type="RefSeq" id="XP_022725104.1"/>
    </source>
</evidence>
<sequence>MVLVLETKMQIQELWDLISLGEEVCLAVNRAKSFKVECGELEKRVNRLLQMLQTLFCFITSGRTSLYLRPVTSIVAKVKDSFELVRAILYKCKRRSLLSRLFLHLDASISDMEWLLIVYNPQNSRATGPIDHKISTTFLVWSCIATVQMGCQLDDRIEATKCLQLLAQENNEYKKIIFEEGGVPPLQKLLKENVPVEAQITVANALCLLADDQERARIIMKEMITTIVNRLSRTSPMSDQSKAANLVASIAEHNPKLKEYVLVRENVIWRLVTLLSSEPSRDNPTTNLHKQELKISCSKALWMLARGSVSNCRTLTETKGMFCLAKLVETEQDELQYNCLMIIREITAIAESNNDFRHSAFKSTSPAAKAVVDELLRIIKEFDNTKLRIPALESIGSLARSFSAKETRVISHLVTLLGNSDQEVAMEAAIALQKFVSTDNHLCSEHSKSIIEFNGVRPLMKLIFSGDKKLQHNGLALICFLAQHGSNSNVLIEAGALSALQMTGTQVAAEHPELKQLVSDTISKLQPNHTEKNEELDSSPKGSIKQIMTERNNVVFGSLRHHLKLLLQRFTPCLPRLVNFHGDRKTLPIVMRYCLGHRHPLVLPFWGFPLNSMRVGNGPKHSPDRYLPTSPRGSNPSWELADNLQITVIELNCQNITI</sequence>
<dbReference type="PANTHER" id="PTHR46168">
    <property type="entry name" value="ARMADILLO REPEAT ONLY 4"/>
    <property type="match status" value="1"/>
</dbReference>
<gene>
    <name evidence="4" type="primary">LOC111281735</name>
</gene>
<protein>
    <submittedName>
        <fullName evidence="4">ARM REPEAT PROTEIN INTERACTING WITH ABF2-like</fullName>
    </submittedName>
</protein>
<feature type="domain" description="DUF7792" evidence="2">
    <location>
        <begin position="12"/>
        <end position="120"/>
    </location>
</feature>
<name>A0A6P5X9N5_DURZI</name>
<dbReference type="InterPro" id="IPR016024">
    <property type="entry name" value="ARM-type_fold"/>
</dbReference>
<reference evidence="4" key="1">
    <citation type="submission" date="2025-08" db="UniProtKB">
        <authorList>
            <consortium name="RefSeq"/>
        </authorList>
    </citation>
    <scope>IDENTIFICATION</scope>
    <source>
        <tissue evidence="4">Fruit stalk</tissue>
    </source>
</reference>
<dbReference type="InterPro" id="IPR000225">
    <property type="entry name" value="Armadillo"/>
</dbReference>
<organism evidence="3 4">
    <name type="scientific">Durio zibethinus</name>
    <name type="common">Durian</name>
    <dbReference type="NCBI Taxonomy" id="66656"/>
    <lineage>
        <taxon>Eukaryota</taxon>
        <taxon>Viridiplantae</taxon>
        <taxon>Streptophyta</taxon>
        <taxon>Embryophyta</taxon>
        <taxon>Tracheophyta</taxon>
        <taxon>Spermatophyta</taxon>
        <taxon>Magnoliopsida</taxon>
        <taxon>eudicotyledons</taxon>
        <taxon>Gunneridae</taxon>
        <taxon>Pentapetalae</taxon>
        <taxon>rosids</taxon>
        <taxon>malvids</taxon>
        <taxon>Malvales</taxon>
        <taxon>Malvaceae</taxon>
        <taxon>Helicteroideae</taxon>
        <taxon>Durio</taxon>
    </lineage>
</organism>
<evidence type="ECO:0000259" key="2">
    <source>
        <dbReference type="Pfam" id="PF25055"/>
    </source>
</evidence>
<dbReference type="InterPro" id="IPR056694">
    <property type="entry name" value="DUF7792"/>
</dbReference>
<dbReference type="SUPFAM" id="SSF48371">
    <property type="entry name" value="ARM repeat"/>
    <property type="match status" value="1"/>
</dbReference>
<dbReference type="KEGG" id="dzi:111281735"/>
<keyword evidence="1" id="KW-0677">Repeat</keyword>
<dbReference type="Pfam" id="PF25055">
    <property type="entry name" value="DUF7792"/>
    <property type="match status" value="1"/>
</dbReference>
<dbReference type="Gene3D" id="1.25.10.10">
    <property type="entry name" value="Leucine-rich Repeat Variant"/>
    <property type="match status" value="2"/>
</dbReference>
<keyword evidence="3" id="KW-1185">Reference proteome</keyword>